<dbReference type="SUPFAM" id="SSF103190">
    <property type="entry name" value="Sensory domain-like"/>
    <property type="match status" value="1"/>
</dbReference>
<proteinExistence type="inferred from homology"/>
<dbReference type="InterPro" id="IPR003660">
    <property type="entry name" value="HAMP_dom"/>
</dbReference>
<comment type="subcellular location">
    <subcellularLocation>
        <location evidence="1">Cell inner membrane</location>
        <topology evidence="1">Multi-pass membrane protein</topology>
    </subcellularLocation>
</comment>
<dbReference type="GO" id="GO:0004888">
    <property type="term" value="F:transmembrane signaling receptor activity"/>
    <property type="evidence" value="ECO:0007669"/>
    <property type="project" value="InterPro"/>
</dbReference>
<dbReference type="Gene3D" id="1.10.287.950">
    <property type="entry name" value="Methyl-accepting chemotaxis protein"/>
    <property type="match status" value="1"/>
</dbReference>
<accession>A0A6A7XZ75</accession>
<dbReference type="Pfam" id="PF02743">
    <property type="entry name" value="dCache_1"/>
    <property type="match status" value="1"/>
</dbReference>
<keyword evidence="7 12" id="KW-0472">Membrane</keyword>
<evidence type="ECO:0000313" key="16">
    <source>
        <dbReference type="EMBL" id="MQT11755.1"/>
    </source>
</evidence>
<dbReference type="SMART" id="SM00283">
    <property type="entry name" value="MA"/>
    <property type="match status" value="1"/>
</dbReference>
<evidence type="ECO:0000256" key="4">
    <source>
        <dbReference type="ARBA" id="ARBA00022519"/>
    </source>
</evidence>
<evidence type="ECO:0000256" key="3">
    <source>
        <dbReference type="ARBA" id="ARBA00022500"/>
    </source>
</evidence>
<reference evidence="16 17" key="1">
    <citation type="submission" date="2019-09" db="EMBL/GenBank/DDBJ databases">
        <title>Segnochrobactrum spirostomi gen. nov., sp. nov., isolated from the ciliate Spirostomum cf. yagiui and description of a novel family, Segnochrobactraceae fam. nov. within the order Rhizobiales of the class Alphaproteobacteria.</title>
        <authorList>
            <person name="Akter S."/>
            <person name="Shazib S.U.A."/>
            <person name="Shin M.K."/>
        </authorList>
    </citation>
    <scope>NUCLEOTIDE SEQUENCE [LARGE SCALE GENOMIC DNA]</scope>
    <source>
        <strain evidence="16 17">Sp-1</strain>
    </source>
</reference>
<dbReference type="SUPFAM" id="SSF58104">
    <property type="entry name" value="Methyl-accepting chemotaxis protein (MCP) signaling domain"/>
    <property type="match status" value="1"/>
</dbReference>
<dbReference type="Proteomes" id="UP000332515">
    <property type="component" value="Unassembled WGS sequence"/>
</dbReference>
<evidence type="ECO:0000256" key="12">
    <source>
        <dbReference type="SAM" id="Phobius"/>
    </source>
</evidence>
<dbReference type="AlphaFoldDB" id="A0A6A7XZ75"/>
<dbReference type="PANTHER" id="PTHR32089:SF112">
    <property type="entry name" value="LYSOZYME-LIKE PROTEIN-RELATED"/>
    <property type="match status" value="1"/>
</dbReference>
<evidence type="ECO:0000259" key="14">
    <source>
        <dbReference type="PROSITE" id="PS50192"/>
    </source>
</evidence>
<dbReference type="InterPro" id="IPR033479">
    <property type="entry name" value="dCache_1"/>
</dbReference>
<dbReference type="CDD" id="cd12913">
    <property type="entry name" value="PDC1_MCP_like"/>
    <property type="match status" value="1"/>
</dbReference>
<dbReference type="EMBL" id="VWNA01000001">
    <property type="protein sequence ID" value="MQT11755.1"/>
    <property type="molecule type" value="Genomic_DNA"/>
</dbReference>
<dbReference type="GO" id="GO:0006935">
    <property type="term" value="P:chemotaxis"/>
    <property type="evidence" value="ECO:0007669"/>
    <property type="project" value="UniProtKB-KW"/>
</dbReference>
<feature type="domain" description="T-SNARE coiled-coil homology" evidence="14">
    <location>
        <begin position="571"/>
        <end position="633"/>
    </location>
</feature>
<dbReference type="CDD" id="cd06225">
    <property type="entry name" value="HAMP"/>
    <property type="match status" value="1"/>
</dbReference>
<organism evidence="16 17">
    <name type="scientific">Segnochrobactrum spirostomi</name>
    <dbReference type="NCBI Taxonomy" id="2608987"/>
    <lineage>
        <taxon>Bacteria</taxon>
        <taxon>Pseudomonadati</taxon>
        <taxon>Pseudomonadota</taxon>
        <taxon>Alphaproteobacteria</taxon>
        <taxon>Hyphomicrobiales</taxon>
        <taxon>Segnochrobactraceae</taxon>
        <taxon>Segnochrobactrum</taxon>
    </lineage>
</organism>
<evidence type="ECO:0000259" key="15">
    <source>
        <dbReference type="PROSITE" id="PS50885"/>
    </source>
</evidence>
<keyword evidence="4" id="KW-0997">Cell inner membrane</keyword>
<dbReference type="InterPro" id="IPR000727">
    <property type="entry name" value="T_SNARE_dom"/>
</dbReference>
<dbReference type="PROSITE" id="PS50111">
    <property type="entry name" value="CHEMOTAXIS_TRANSDUC_2"/>
    <property type="match status" value="1"/>
</dbReference>
<dbReference type="Gene3D" id="6.10.340.10">
    <property type="match status" value="1"/>
</dbReference>
<dbReference type="GO" id="GO:0005886">
    <property type="term" value="C:plasma membrane"/>
    <property type="evidence" value="ECO:0007669"/>
    <property type="project" value="UniProtKB-SubCell"/>
</dbReference>
<dbReference type="PRINTS" id="PR00260">
    <property type="entry name" value="CHEMTRNSDUCR"/>
</dbReference>
<keyword evidence="3" id="KW-0145">Chemotaxis</keyword>
<gene>
    <name evidence="16" type="ORF">F0357_03515</name>
</gene>
<dbReference type="RefSeq" id="WP_153478799.1">
    <property type="nucleotide sequence ID" value="NZ_VWNA01000001.1"/>
</dbReference>
<protein>
    <submittedName>
        <fullName evidence="16">Methyl-accepting chemotaxis protein</fullName>
    </submittedName>
</protein>
<evidence type="ECO:0000256" key="8">
    <source>
        <dbReference type="ARBA" id="ARBA00023224"/>
    </source>
</evidence>
<keyword evidence="11" id="KW-0175">Coiled coil</keyword>
<keyword evidence="2" id="KW-1003">Cell membrane</keyword>
<dbReference type="InterPro" id="IPR004090">
    <property type="entry name" value="Chemotax_Me-accpt_rcpt"/>
</dbReference>
<dbReference type="InterPro" id="IPR029151">
    <property type="entry name" value="Sensor-like_sf"/>
</dbReference>
<keyword evidence="5 12" id="KW-0812">Transmembrane</keyword>
<keyword evidence="17" id="KW-1185">Reference proteome</keyword>
<sequence length="675" mass="70888">MTDILRIDDAVPMASGTRRGAQREPAARTALIRRIIIVVSLAVVVAFAVFSAVIDLRQQATMRADVEAQIDIAGTLASDSVANWFAGRELLVRGMADGFARDPGLLENAPVANAMMKSPVLLDTFKAAYVGTAGGAMYDPTEELPAGYDPRVRPWYKAADAARGTILTRPYIDASTGKPTITVASPVYAGDKLAGVVGGDFFVTSLVQHLSTINFGGKGFVFLVDDTGSVLVHPDMSVLGKSLADLFESGAPALAPGVKEASMGGAPTLVSFYPLAGLGQTKWYLGVAVDPARAMAELQTFRWTALTATLIIAVLTALLLGQLLHRAVARPLARMTAAMKTLAAGDLTTEVPDVNRRDEIGAMAAAVQVFKDNAIERRSLQKRERTAAEIQRRRAETIDHLVDDFNRDIAGLLDLVASSTSALEGTARSLNDTANGSANHAQGVASAAEQASANVRNVAAASEELSASIRDIHQRATTSRTVAERAVAAARETDGTVQGLVTMGERISQIVGLINAIAEQTNLLALNATIEAARAGDAGKGFAVVAQEVKSLAGQTAKATEEITVQIAAIQSTSRATVSAIRDISGVIEDINTISADISAAVGQQGMATDEIARSVMEASSRTDEVSSSVVDVRHGATETLGNAARVLDSASRLSEEARDLQEKVERFFAAIRAA</sequence>
<dbReference type="Gene3D" id="3.30.450.20">
    <property type="entry name" value="PAS domain"/>
    <property type="match status" value="2"/>
</dbReference>
<dbReference type="PROSITE" id="PS50192">
    <property type="entry name" value="T_SNARE"/>
    <property type="match status" value="1"/>
</dbReference>
<feature type="transmembrane region" description="Helical" evidence="12">
    <location>
        <begin position="31"/>
        <end position="54"/>
    </location>
</feature>
<evidence type="ECO:0000256" key="7">
    <source>
        <dbReference type="ARBA" id="ARBA00023136"/>
    </source>
</evidence>
<feature type="domain" description="HAMP" evidence="15">
    <location>
        <begin position="326"/>
        <end position="379"/>
    </location>
</feature>
<dbReference type="InterPro" id="IPR004089">
    <property type="entry name" value="MCPsignal_dom"/>
</dbReference>
<feature type="domain" description="Methyl-accepting transducer" evidence="13">
    <location>
        <begin position="412"/>
        <end position="641"/>
    </location>
</feature>
<evidence type="ECO:0000256" key="6">
    <source>
        <dbReference type="ARBA" id="ARBA00022989"/>
    </source>
</evidence>
<keyword evidence="8 10" id="KW-0807">Transducer</keyword>
<evidence type="ECO:0000313" key="17">
    <source>
        <dbReference type="Proteomes" id="UP000332515"/>
    </source>
</evidence>
<evidence type="ECO:0000256" key="11">
    <source>
        <dbReference type="SAM" id="Coils"/>
    </source>
</evidence>
<evidence type="ECO:0000256" key="10">
    <source>
        <dbReference type="PROSITE-ProRule" id="PRU00284"/>
    </source>
</evidence>
<name>A0A6A7XZ75_9HYPH</name>
<keyword evidence="6 12" id="KW-1133">Transmembrane helix</keyword>
<evidence type="ECO:0000259" key="13">
    <source>
        <dbReference type="PROSITE" id="PS50111"/>
    </source>
</evidence>
<evidence type="ECO:0000256" key="1">
    <source>
        <dbReference type="ARBA" id="ARBA00004429"/>
    </source>
</evidence>
<dbReference type="PANTHER" id="PTHR32089">
    <property type="entry name" value="METHYL-ACCEPTING CHEMOTAXIS PROTEIN MCPB"/>
    <property type="match status" value="1"/>
</dbReference>
<comment type="caution">
    <text evidence="16">The sequence shown here is derived from an EMBL/GenBank/DDBJ whole genome shotgun (WGS) entry which is preliminary data.</text>
</comment>
<dbReference type="GO" id="GO:0007165">
    <property type="term" value="P:signal transduction"/>
    <property type="evidence" value="ECO:0007669"/>
    <property type="project" value="UniProtKB-KW"/>
</dbReference>
<evidence type="ECO:0000256" key="9">
    <source>
        <dbReference type="ARBA" id="ARBA00029447"/>
    </source>
</evidence>
<evidence type="ECO:0000256" key="5">
    <source>
        <dbReference type="ARBA" id="ARBA00022692"/>
    </source>
</evidence>
<feature type="transmembrane region" description="Helical" evidence="12">
    <location>
        <begin position="303"/>
        <end position="324"/>
    </location>
</feature>
<dbReference type="SMART" id="SM00304">
    <property type="entry name" value="HAMP"/>
    <property type="match status" value="1"/>
</dbReference>
<dbReference type="Pfam" id="PF00015">
    <property type="entry name" value="MCPsignal"/>
    <property type="match status" value="1"/>
</dbReference>
<evidence type="ECO:0000256" key="2">
    <source>
        <dbReference type="ARBA" id="ARBA00022475"/>
    </source>
</evidence>
<comment type="similarity">
    <text evidence="9">Belongs to the methyl-accepting chemotaxis (MCP) protein family.</text>
</comment>
<dbReference type="CDD" id="cd12912">
    <property type="entry name" value="PDC2_MCP_like"/>
    <property type="match status" value="1"/>
</dbReference>
<feature type="coiled-coil region" evidence="11">
    <location>
        <begin position="644"/>
        <end position="671"/>
    </location>
</feature>
<dbReference type="Pfam" id="PF00672">
    <property type="entry name" value="HAMP"/>
    <property type="match status" value="1"/>
</dbReference>
<dbReference type="PROSITE" id="PS50885">
    <property type="entry name" value="HAMP"/>
    <property type="match status" value="1"/>
</dbReference>